<evidence type="ECO:0000256" key="1">
    <source>
        <dbReference type="SAM" id="MobiDB-lite"/>
    </source>
</evidence>
<sequence>MHMTTDSASLLTTTTTSPLFDFVEDGSMKPVDGFRQIRPKDASAYAALRLNVPLEEDTSSGFTSSTCSLFFTSSSAYNSSSESTSGNHAKSDVKQKLTEQLRARRNRGMRRPVLRRLAKQRCDPRLVSGASSREGEVGVAATESESGVSCLRKTGAETSAVQLPNVAGDCLSSSRTL</sequence>
<evidence type="ECO:0000313" key="2">
    <source>
        <dbReference type="EMBL" id="VEL12810.1"/>
    </source>
</evidence>
<comment type="caution">
    <text evidence="2">The sequence shown here is derived from an EMBL/GenBank/DDBJ whole genome shotgun (WGS) entry which is preliminary data.</text>
</comment>
<reference evidence="2" key="1">
    <citation type="submission" date="2018-11" db="EMBL/GenBank/DDBJ databases">
        <authorList>
            <consortium name="Pathogen Informatics"/>
        </authorList>
    </citation>
    <scope>NUCLEOTIDE SEQUENCE</scope>
</reference>
<evidence type="ECO:0000313" key="3">
    <source>
        <dbReference type="Proteomes" id="UP000784294"/>
    </source>
</evidence>
<keyword evidence="3" id="KW-1185">Reference proteome</keyword>
<name>A0A3S5A1X6_9PLAT</name>
<organism evidence="2 3">
    <name type="scientific">Protopolystoma xenopodis</name>
    <dbReference type="NCBI Taxonomy" id="117903"/>
    <lineage>
        <taxon>Eukaryota</taxon>
        <taxon>Metazoa</taxon>
        <taxon>Spiralia</taxon>
        <taxon>Lophotrochozoa</taxon>
        <taxon>Platyhelminthes</taxon>
        <taxon>Monogenea</taxon>
        <taxon>Polyopisthocotylea</taxon>
        <taxon>Polystomatidea</taxon>
        <taxon>Polystomatidae</taxon>
        <taxon>Protopolystoma</taxon>
    </lineage>
</organism>
<dbReference type="AlphaFoldDB" id="A0A3S5A1X6"/>
<dbReference type="EMBL" id="CAAALY010015904">
    <property type="protein sequence ID" value="VEL12810.1"/>
    <property type="molecule type" value="Genomic_DNA"/>
</dbReference>
<feature type="region of interest" description="Disordered" evidence="1">
    <location>
        <begin position="125"/>
        <end position="144"/>
    </location>
</feature>
<gene>
    <name evidence="2" type="ORF">PXEA_LOCUS6250</name>
</gene>
<accession>A0A3S5A1X6</accession>
<protein>
    <submittedName>
        <fullName evidence="2">Uncharacterized protein</fullName>
    </submittedName>
</protein>
<proteinExistence type="predicted"/>
<dbReference type="Proteomes" id="UP000784294">
    <property type="component" value="Unassembled WGS sequence"/>
</dbReference>